<evidence type="ECO:0000313" key="16">
    <source>
        <dbReference type="Proteomes" id="UP000298246"/>
    </source>
</evidence>
<feature type="domain" description="Histidine kinase" evidence="13">
    <location>
        <begin position="264"/>
        <end position="486"/>
    </location>
</feature>
<keyword evidence="12" id="KW-0812">Transmembrane</keyword>
<evidence type="ECO:0000259" key="13">
    <source>
        <dbReference type="PROSITE" id="PS50109"/>
    </source>
</evidence>
<comment type="subcellular location">
    <subcellularLocation>
        <location evidence="2">Cell membrane</location>
        <topology evidence="2">Multi-pass membrane protein</topology>
    </subcellularLocation>
</comment>
<evidence type="ECO:0000259" key="14">
    <source>
        <dbReference type="PROSITE" id="PS50885"/>
    </source>
</evidence>
<dbReference type="InterPro" id="IPR003660">
    <property type="entry name" value="HAMP_dom"/>
</dbReference>
<evidence type="ECO:0000256" key="1">
    <source>
        <dbReference type="ARBA" id="ARBA00000085"/>
    </source>
</evidence>
<dbReference type="CDD" id="cd00082">
    <property type="entry name" value="HisKA"/>
    <property type="match status" value="1"/>
</dbReference>
<sequence>MSIRLRLVLSYIAMLLVPLVLFGLALAALSLVFLGHIGSLYKVDFKGNPVKHIMQQEAVVYAAIKERAEVQPDSLLDGATLTEWDEALSKFNMGLIVRSGQDVVYESSILPALSKAGIGLPVYGQELDSPEYQHGEGLWLTHKLDFQTSDGSQGTVFIAMDGSPLQGYLAGFARSVLIAFVVILVLTNGALTYLVSRSIIRPLRALQRATEAIKEGNLDMEVVPRSRDEIGELSRAFEEMRRKLKHSVELQLQYEENRKELISNISHDLKTPVTAIKGYVEGIMDGVTNSPDKLDRYVRTIYTKAVDMDRMIDELFLFSKLDLGRLPFQFETVALDRYIADCAQELQYDMEASDIRFELAELPAAALNVTADREKLKRVLLNVIGNAVKYRDDAKAESRIRLSVQRIDGQAVIQVEDNGQGIPAEALPHIFDRFYRADPSRNSATGGSGLGLAIAKQIVAEHGGLIWADSTAGQGTTVFIALPLAGGREGDKTDEQPHTDH</sequence>
<dbReference type="SUPFAM" id="SSF55874">
    <property type="entry name" value="ATPase domain of HSP90 chaperone/DNA topoisomerase II/histidine kinase"/>
    <property type="match status" value="1"/>
</dbReference>
<evidence type="ECO:0000256" key="12">
    <source>
        <dbReference type="SAM" id="Phobius"/>
    </source>
</evidence>
<dbReference type="EC" id="2.7.13.3" evidence="3"/>
<dbReference type="Pfam" id="PF02518">
    <property type="entry name" value="HATPase_c"/>
    <property type="match status" value="1"/>
</dbReference>
<dbReference type="OrthoDB" id="335833at2"/>
<dbReference type="SMART" id="SM00388">
    <property type="entry name" value="HisKA"/>
    <property type="match status" value="1"/>
</dbReference>
<evidence type="ECO:0000256" key="10">
    <source>
        <dbReference type="ARBA" id="ARBA00023012"/>
    </source>
</evidence>
<dbReference type="InterPro" id="IPR003594">
    <property type="entry name" value="HATPase_dom"/>
</dbReference>
<dbReference type="AlphaFoldDB" id="A0A4Y8Q665"/>
<evidence type="ECO:0000256" key="6">
    <source>
        <dbReference type="ARBA" id="ARBA00022679"/>
    </source>
</evidence>
<dbReference type="InterPro" id="IPR050351">
    <property type="entry name" value="BphY/WalK/GraS-like"/>
</dbReference>
<reference evidence="15 16" key="1">
    <citation type="submission" date="2017-03" db="EMBL/GenBank/DDBJ databases">
        <title>Isolation of Levoglucosan Utilizing Bacteria.</title>
        <authorList>
            <person name="Arya A.S."/>
        </authorList>
    </citation>
    <scope>NUCLEOTIDE SEQUENCE [LARGE SCALE GENOMIC DNA]</scope>
    <source>
        <strain evidence="15 16">MEC069</strain>
    </source>
</reference>
<evidence type="ECO:0000256" key="3">
    <source>
        <dbReference type="ARBA" id="ARBA00012438"/>
    </source>
</evidence>
<dbReference type="Pfam" id="PF00512">
    <property type="entry name" value="HisKA"/>
    <property type="match status" value="1"/>
</dbReference>
<keyword evidence="9" id="KW-0067">ATP-binding</keyword>
<keyword evidence="7" id="KW-0547">Nucleotide-binding</keyword>
<keyword evidence="10" id="KW-0902">Two-component regulatory system</keyword>
<evidence type="ECO:0000256" key="4">
    <source>
        <dbReference type="ARBA" id="ARBA00022475"/>
    </source>
</evidence>
<dbReference type="PROSITE" id="PS50885">
    <property type="entry name" value="HAMP"/>
    <property type="match status" value="1"/>
</dbReference>
<keyword evidence="11 12" id="KW-0472">Membrane</keyword>
<dbReference type="SMART" id="SM00304">
    <property type="entry name" value="HAMP"/>
    <property type="match status" value="1"/>
</dbReference>
<feature type="domain" description="HAMP" evidence="14">
    <location>
        <begin position="197"/>
        <end position="249"/>
    </location>
</feature>
<accession>A0A4Y8Q665</accession>
<dbReference type="Proteomes" id="UP000298246">
    <property type="component" value="Unassembled WGS sequence"/>
</dbReference>
<dbReference type="GO" id="GO:0030295">
    <property type="term" value="F:protein kinase activator activity"/>
    <property type="evidence" value="ECO:0007669"/>
    <property type="project" value="TreeGrafter"/>
</dbReference>
<name>A0A4Y8Q665_9BACL</name>
<dbReference type="CDD" id="cd06225">
    <property type="entry name" value="HAMP"/>
    <property type="match status" value="1"/>
</dbReference>
<dbReference type="CDD" id="cd00075">
    <property type="entry name" value="HATPase"/>
    <property type="match status" value="1"/>
</dbReference>
<evidence type="ECO:0000256" key="9">
    <source>
        <dbReference type="ARBA" id="ARBA00022840"/>
    </source>
</evidence>
<evidence type="ECO:0000256" key="11">
    <source>
        <dbReference type="ARBA" id="ARBA00023136"/>
    </source>
</evidence>
<feature type="transmembrane region" description="Helical" evidence="12">
    <location>
        <begin position="172"/>
        <end position="195"/>
    </location>
</feature>
<dbReference type="GO" id="GO:0005524">
    <property type="term" value="F:ATP binding"/>
    <property type="evidence" value="ECO:0007669"/>
    <property type="project" value="UniProtKB-KW"/>
</dbReference>
<feature type="transmembrane region" description="Helical" evidence="12">
    <location>
        <begin position="12"/>
        <end position="37"/>
    </location>
</feature>
<keyword evidence="8 15" id="KW-0418">Kinase</keyword>
<dbReference type="GO" id="GO:0007234">
    <property type="term" value="P:osmosensory signaling via phosphorelay pathway"/>
    <property type="evidence" value="ECO:0007669"/>
    <property type="project" value="TreeGrafter"/>
</dbReference>
<evidence type="ECO:0000256" key="5">
    <source>
        <dbReference type="ARBA" id="ARBA00022553"/>
    </source>
</evidence>
<dbReference type="RefSeq" id="WP_134751221.1">
    <property type="nucleotide sequence ID" value="NZ_MYFO02000005.1"/>
</dbReference>
<keyword evidence="4" id="KW-1003">Cell membrane</keyword>
<organism evidence="15 16">
    <name type="scientific">Paenibacillus athensensis</name>
    <dbReference type="NCBI Taxonomy" id="1967502"/>
    <lineage>
        <taxon>Bacteria</taxon>
        <taxon>Bacillati</taxon>
        <taxon>Bacillota</taxon>
        <taxon>Bacilli</taxon>
        <taxon>Bacillales</taxon>
        <taxon>Paenibacillaceae</taxon>
        <taxon>Paenibacillus</taxon>
    </lineage>
</organism>
<dbReference type="InterPro" id="IPR004358">
    <property type="entry name" value="Sig_transdc_His_kin-like_C"/>
</dbReference>
<dbReference type="InterPro" id="IPR003661">
    <property type="entry name" value="HisK_dim/P_dom"/>
</dbReference>
<dbReference type="GO" id="GO:0000156">
    <property type="term" value="F:phosphorelay response regulator activity"/>
    <property type="evidence" value="ECO:0007669"/>
    <property type="project" value="TreeGrafter"/>
</dbReference>
<dbReference type="PRINTS" id="PR00344">
    <property type="entry name" value="BCTRLSENSOR"/>
</dbReference>
<gene>
    <name evidence="15" type="ORF">B5M42_07155</name>
</gene>
<dbReference type="SUPFAM" id="SSF158472">
    <property type="entry name" value="HAMP domain-like"/>
    <property type="match status" value="1"/>
</dbReference>
<keyword evidence="5" id="KW-0597">Phosphoprotein</keyword>
<dbReference type="Pfam" id="PF00672">
    <property type="entry name" value="HAMP"/>
    <property type="match status" value="1"/>
</dbReference>
<keyword evidence="12" id="KW-1133">Transmembrane helix</keyword>
<dbReference type="GO" id="GO:0000155">
    <property type="term" value="F:phosphorelay sensor kinase activity"/>
    <property type="evidence" value="ECO:0007669"/>
    <property type="project" value="InterPro"/>
</dbReference>
<dbReference type="SUPFAM" id="SSF47384">
    <property type="entry name" value="Homodimeric domain of signal transducing histidine kinase"/>
    <property type="match status" value="1"/>
</dbReference>
<comment type="catalytic activity">
    <reaction evidence="1">
        <text>ATP + protein L-histidine = ADP + protein N-phospho-L-histidine.</text>
        <dbReference type="EC" id="2.7.13.3"/>
    </reaction>
</comment>
<dbReference type="EMBL" id="MYFO01000007">
    <property type="protein sequence ID" value="TFE89235.1"/>
    <property type="molecule type" value="Genomic_DNA"/>
</dbReference>
<dbReference type="PROSITE" id="PS50109">
    <property type="entry name" value="HIS_KIN"/>
    <property type="match status" value="1"/>
</dbReference>
<evidence type="ECO:0000256" key="7">
    <source>
        <dbReference type="ARBA" id="ARBA00022741"/>
    </source>
</evidence>
<dbReference type="FunFam" id="1.10.287.130:FF:000001">
    <property type="entry name" value="Two-component sensor histidine kinase"/>
    <property type="match status" value="1"/>
</dbReference>
<dbReference type="SMART" id="SM00387">
    <property type="entry name" value="HATPase_c"/>
    <property type="match status" value="1"/>
</dbReference>
<dbReference type="InterPro" id="IPR005467">
    <property type="entry name" value="His_kinase_dom"/>
</dbReference>
<dbReference type="PANTHER" id="PTHR42878:SF7">
    <property type="entry name" value="SENSOR HISTIDINE KINASE GLRK"/>
    <property type="match status" value="1"/>
</dbReference>
<comment type="caution">
    <text evidence="15">The sequence shown here is derived from an EMBL/GenBank/DDBJ whole genome shotgun (WGS) entry which is preliminary data.</text>
</comment>
<dbReference type="FunFam" id="3.30.565.10:FF:000006">
    <property type="entry name" value="Sensor histidine kinase WalK"/>
    <property type="match status" value="1"/>
</dbReference>
<dbReference type="GO" id="GO:0005886">
    <property type="term" value="C:plasma membrane"/>
    <property type="evidence" value="ECO:0007669"/>
    <property type="project" value="UniProtKB-SubCell"/>
</dbReference>
<dbReference type="InterPro" id="IPR036890">
    <property type="entry name" value="HATPase_C_sf"/>
</dbReference>
<proteinExistence type="predicted"/>
<keyword evidence="16" id="KW-1185">Reference proteome</keyword>
<keyword evidence="6" id="KW-0808">Transferase</keyword>
<evidence type="ECO:0000256" key="2">
    <source>
        <dbReference type="ARBA" id="ARBA00004651"/>
    </source>
</evidence>
<dbReference type="Gene3D" id="1.10.287.130">
    <property type="match status" value="1"/>
</dbReference>
<dbReference type="Gene3D" id="3.30.565.10">
    <property type="entry name" value="Histidine kinase-like ATPase, C-terminal domain"/>
    <property type="match status" value="1"/>
</dbReference>
<dbReference type="PANTHER" id="PTHR42878">
    <property type="entry name" value="TWO-COMPONENT HISTIDINE KINASE"/>
    <property type="match status" value="1"/>
</dbReference>
<dbReference type="Gene3D" id="6.10.340.10">
    <property type="match status" value="1"/>
</dbReference>
<dbReference type="InterPro" id="IPR036097">
    <property type="entry name" value="HisK_dim/P_sf"/>
</dbReference>
<evidence type="ECO:0000313" key="15">
    <source>
        <dbReference type="EMBL" id="TFE89235.1"/>
    </source>
</evidence>
<evidence type="ECO:0000256" key="8">
    <source>
        <dbReference type="ARBA" id="ARBA00022777"/>
    </source>
</evidence>
<protein>
    <recommendedName>
        <fullName evidence="3">histidine kinase</fullName>
        <ecNumber evidence="3">2.7.13.3</ecNumber>
    </recommendedName>
</protein>